<dbReference type="InterPro" id="IPR006626">
    <property type="entry name" value="PbH1"/>
</dbReference>
<keyword evidence="1" id="KW-0732">Signal</keyword>
<dbReference type="InterPro" id="IPR051801">
    <property type="entry name" value="GH28_Enzymes"/>
</dbReference>
<proteinExistence type="predicted"/>
<evidence type="ECO:0000313" key="4">
    <source>
        <dbReference type="Proteomes" id="UP000533637"/>
    </source>
</evidence>
<dbReference type="PANTHER" id="PTHR31339">
    <property type="entry name" value="PECTIN LYASE-RELATED"/>
    <property type="match status" value="1"/>
</dbReference>
<gene>
    <name evidence="3" type="ORF">GGQ57_003248</name>
</gene>
<dbReference type="InterPro" id="IPR012334">
    <property type="entry name" value="Pectin_lyas_fold"/>
</dbReference>
<feature type="chain" id="PRO_5045836493" description="Rhamnogalacturonase A/B/Epimerase-like pectate lyase domain-containing protein" evidence="1">
    <location>
        <begin position="25"/>
        <end position="467"/>
    </location>
</feature>
<dbReference type="EMBL" id="JACHOC010000006">
    <property type="protein sequence ID" value="MBB4623336.1"/>
    <property type="molecule type" value="Genomic_DNA"/>
</dbReference>
<protein>
    <recommendedName>
        <fullName evidence="2">Rhamnogalacturonase A/B/Epimerase-like pectate lyase domain-containing protein</fullName>
    </recommendedName>
</protein>
<dbReference type="RefSeq" id="WP_183671478.1">
    <property type="nucleotide sequence ID" value="NZ_BMPB01000007.1"/>
</dbReference>
<feature type="signal peptide" evidence="1">
    <location>
        <begin position="1"/>
        <end position="24"/>
    </location>
</feature>
<comment type="caution">
    <text evidence="3">The sequence shown here is derived from an EMBL/GenBank/DDBJ whole genome shotgun (WGS) entry which is preliminary data.</text>
</comment>
<keyword evidence="4" id="KW-1185">Reference proteome</keyword>
<dbReference type="SMART" id="SM00710">
    <property type="entry name" value="PbH1"/>
    <property type="match status" value="6"/>
</dbReference>
<dbReference type="Proteomes" id="UP000533637">
    <property type="component" value="Unassembled WGS sequence"/>
</dbReference>
<reference evidence="3 4" key="1">
    <citation type="submission" date="2020-08" db="EMBL/GenBank/DDBJ databases">
        <title>Genomic Encyclopedia of Type Strains, Phase IV (KMG-IV): sequencing the most valuable type-strain genomes for metagenomic binning, comparative biology and taxonomic classification.</title>
        <authorList>
            <person name="Goeker M."/>
        </authorList>
    </citation>
    <scope>NUCLEOTIDE SEQUENCE [LARGE SCALE GENOMIC DNA]</scope>
    <source>
        <strain evidence="3 4">DSM 102983</strain>
    </source>
</reference>
<dbReference type="InterPro" id="IPR024535">
    <property type="entry name" value="RHGA/B-epi-like_pectate_lyase"/>
</dbReference>
<dbReference type="Pfam" id="PF12708">
    <property type="entry name" value="Pect-lyase_RHGA_epim"/>
    <property type="match status" value="1"/>
</dbReference>
<dbReference type="SUPFAM" id="SSF51126">
    <property type="entry name" value="Pectin lyase-like"/>
    <property type="match status" value="1"/>
</dbReference>
<evidence type="ECO:0000313" key="3">
    <source>
        <dbReference type="EMBL" id="MBB4623336.1"/>
    </source>
</evidence>
<dbReference type="InterPro" id="IPR011050">
    <property type="entry name" value="Pectin_lyase_fold/virulence"/>
</dbReference>
<dbReference type="PANTHER" id="PTHR31339:SF9">
    <property type="entry name" value="PLASMIN AND FIBRONECTIN-BINDING PROTEIN A"/>
    <property type="match status" value="1"/>
</dbReference>
<name>A0ABR6KPK2_9BACT</name>
<feature type="domain" description="Rhamnogalacturonase A/B/Epimerase-like pectate lyase" evidence="2">
    <location>
        <begin position="31"/>
        <end position="252"/>
    </location>
</feature>
<evidence type="ECO:0000256" key="1">
    <source>
        <dbReference type="SAM" id="SignalP"/>
    </source>
</evidence>
<evidence type="ECO:0000259" key="2">
    <source>
        <dbReference type="Pfam" id="PF12708"/>
    </source>
</evidence>
<accession>A0ABR6KPK2</accession>
<dbReference type="Gene3D" id="2.160.20.10">
    <property type="entry name" value="Single-stranded right-handed beta-helix, Pectin lyase-like"/>
    <property type="match status" value="1"/>
</dbReference>
<sequence>MNVKIIIKLFICLVLLHGAVRAIASSADLRVNVRDYGAKGNGKTLNTHAFDQAIRYCSEQGGGTVVVPSGVFLTGTIRLQDHVSLFLEKEAVIKGVSELEDYAPYIPAKEMEKYDNADKYNWNRALILGVGVEDVSISGEGVIDGDHVFDPDGEENMRGPHTILLGESRNITLSGITVIHAANYAFMAYEIENATFQHLTIKEGWDGIHIRGGKNILIRNSEFYTGDDAIAGGYWENMTITDCYINSSCNGIRMIMPATGLRITHCTFKGPGVFPHRTSKEHKRTNMLSAVLLQPGGWGNAPRRVDNVSIHDLTIDNLDNPFMFILNEDNECGTIEVERIKATRITKSASSVESWKGGTFERVRLCDISIEYEGHDDPSLHNIEVGQPHVDSRILPCWGWFIRNVKQLICENVKLSYNGSEVRPAFFLDNVMATTLTNVECKLVQNVKPLVVKDSGDIKGSDIKQFK</sequence>
<organism evidence="3 4">
    <name type="scientific">Parabacteroides faecis</name>
    <dbReference type="NCBI Taxonomy" id="1217282"/>
    <lineage>
        <taxon>Bacteria</taxon>
        <taxon>Pseudomonadati</taxon>
        <taxon>Bacteroidota</taxon>
        <taxon>Bacteroidia</taxon>
        <taxon>Bacteroidales</taxon>
        <taxon>Tannerellaceae</taxon>
        <taxon>Parabacteroides</taxon>
    </lineage>
</organism>